<dbReference type="PANTHER" id="PTHR23028:SF53">
    <property type="entry name" value="ACYL_TRANSF_3 DOMAIN-CONTAINING PROTEIN"/>
    <property type="match status" value="1"/>
</dbReference>
<evidence type="ECO:0000313" key="4">
    <source>
        <dbReference type="EMBL" id="PTM35894.1"/>
    </source>
</evidence>
<reference evidence="4 5" key="1">
    <citation type="submission" date="2018-04" db="EMBL/GenBank/DDBJ databases">
        <title>Genome sequencing reveals highly heavy metal resistance and biotechnology application of the novel Enterobacter cloacae amazonensis isolated from wastewater river in Manaus - Amazonas.</title>
        <authorList>
            <person name="Astolfi M.C.T."/>
            <person name="Carvalho E.B.D.S."/>
            <person name="Lacerda L.B."/>
            <person name="Pinto M.V."/>
            <person name="Nogueira V.B."/>
            <person name="Barros A.M."/>
            <person name="Astolfi-Filho S."/>
        </authorList>
    </citation>
    <scope>NUCLEOTIDE SEQUENCE [LARGE SCALE GENOMIC DNA]</scope>
    <source>
        <strain evidence="5">amazonensis</strain>
    </source>
</reference>
<dbReference type="Pfam" id="PF01757">
    <property type="entry name" value="Acyl_transf_3"/>
    <property type="match status" value="1"/>
</dbReference>
<dbReference type="PANTHER" id="PTHR23028">
    <property type="entry name" value="ACETYLTRANSFERASE"/>
    <property type="match status" value="1"/>
</dbReference>
<dbReference type="AlphaFoldDB" id="A0A2T4Y142"/>
<dbReference type="OrthoDB" id="9767863at2"/>
<dbReference type="InterPro" id="IPR002656">
    <property type="entry name" value="Acyl_transf_3_dom"/>
</dbReference>
<evidence type="ECO:0000259" key="3">
    <source>
        <dbReference type="Pfam" id="PF19040"/>
    </source>
</evidence>
<feature type="domain" description="Acyltransferase 3" evidence="2">
    <location>
        <begin position="9"/>
        <end position="319"/>
    </location>
</feature>
<feature type="transmembrane region" description="Helical" evidence="1">
    <location>
        <begin position="66"/>
        <end position="92"/>
    </location>
</feature>
<evidence type="ECO:0000256" key="1">
    <source>
        <dbReference type="SAM" id="Phobius"/>
    </source>
</evidence>
<organism evidence="4 5">
    <name type="scientific">Enterobacter cloacae</name>
    <dbReference type="NCBI Taxonomy" id="550"/>
    <lineage>
        <taxon>Bacteria</taxon>
        <taxon>Pseudomonadati</taxon>
        <taxon>Pseudomonadota</taxon>
        <taxon>Gammaproteobacteria</taxon>
        <taxon>Enterobacterales</taxon>
        <taxon>Enterobacteriaceae</taxon>
        <taxon>Enterobacter</taxon>
        <taxon>Enterobacter cloacae complex</taxon>
    </lineage>
</organism>
<keyword evidence="4" id="KW-0012">Acyltransferase</keyword>
<sequence length="609" mass="69078">MTYKQFRLDINGLRAFAVISVVLYHFGVPYVSGGFVGVDVFFVISGFLMTGIVLERVDHKGVLDFYIARFLRIVPALLVVVITLMAFGMLALSTNEYEVLSRNAIASLLFYSNNYYAIHSSYFDPSSELNLLLHTWSLSAEWQFYILYPLLVILIKKLRLPVGLSLSAIFTMSLAITLMRVTGTREDIFYLLPTRAWEMLAGGLVYMASVRYKMPEWIKHCDGYGIALIVVAVTILHSNGYWPSYPTFAPVLGASMVILANDQNSIFTSNRVAQWAGKISYSVYLWHWPVVVAMRYYQIDFSAINIFIGVVSSFALGDLSYRIIESTLRKRARLIFNISLFAVALSACMFVMITKGLSFRFSDALKQVVEYRMDNSSWRPDTCFLNPEQDYTAFSKCQDKMTSKSFVVWGDSHAAHLMPGLRSVFGNDLNITQRSASLCPPIIGLQIDGRPHCKTINDMVAREISDNKPNTVLMSALWSVYPMREYLPWTIKFLKDNGVKNIILIGPFPVWKKTLIDTLEETGVNAGRTVPWGMTDETRNLRGNDAYLRELAKDNSITYISPLDTMCTESYCKAIIGHKKSYPVQFDFAHLTPEGSRWFIEEVEKQVSK</sequence>
<keyword evidence="1" id="KW-0812">Transmembrane</keyword>
<feature type="domain" description="SGNH" evidence="3">
    <location>
        <begin position="397"/>
        <end position="604"/>
    </location>
</feature>
<feature type="transmembrane region" description="Helical" evidence="1">
    <location>
        <begin position="221"/>
        <end position="242"/>
    </location>
</feature>
<evidence type="ECO:0000259" key="2">
    <source>
        <dbReference type="Pfam" id="PF01757"/>
    </source>
</evidence>
<feature type="transmembrane region" description="Helical" evidence="1">
    <location>
        <begin position="334"/>
        <end position="353"/>
    </location>
</feature>
<keyword evidence="1" id="KW-1133">Transmembrane helix</keyword>
<dbReference type="InterPro" id="IPR043968">
    <property type="entry name" value="SGNH"/>
</dbReference>
<dbReference type="EMBL" id="PZPP01000010">
    <property type="protein sequence ID" value="PTM35894.1"/>
    <property type="molecule type" value="Genomic_DNA"/>
</dbReference>
<dbReference type="GO" id="GO:0009103">
    <property type="term" value="P:lipopolysaccharide biosynthetic process"/>
    <property type="evidence" value="ECO:0007669"/>
    <property type="project" value="TreeGrafter"/>
</dbReference>
<comment type="caution">
    <text evidence="4">The sequence shown here is derived from an EMBL/GenBank/DDBJ whole genome shotgun (WGS) entry which is preliminary data.</text>
</comment>
<feature type="transmembrane region" description="Helical" evidence="1">
    <location>
        <begin position="162"/>
        <end position="182"/>
    </location>
</feature>
<accession>A0A2T4Y142</accession>
<dbReference type="GO" id="GO:0016747">
    <property type="term" value="F:acyltransferase activity, transferring groups other than amino-acyl groups"/>
    <property type="evidence" value="ECO:0007669"/>
    <property type="project" value="InterPro"/>
</dbReference>
<name>A0A2T4Y142_ENTCL</name>
<dbReference type="InterPro" id="IPR050879">
    <property type="entry name" value="Acyltransferase_3"/>
</dbReference>
<evidence type="ECO:0000313" key="5">
    <source>
        <dbReference type="Proteomes" id="UP000241614"/>
    </source>
</evidence>
<dbReference type="GO" id="GO:0016020">
    <property type="term" value="C:membrane"/>
    <property type="evidence" value="ECO:0007669"/>
    <property type="project" value="TreeGrafter"/>
</dbReference>
<feature type="transmembrane region" description="Helical" evidence="1">
    <location>
        <begin position="188"/>
        <end position="209"/>
    </location>
</feature>
<keyword evidence="4" id="KW-0808">Transferase</keyword>
<dbReference type="RefSeq" id="WP_108090046.1">
    <property type="nucleotide sequence ID" value="NZ_PZPP01000010.1"/>
</dbReference>
<dbReference type="SUPFAM" id="SSF52266">
    <property type="entry name" value="SGNH hydrolase"/>
    <property type="match status" value="1"/>
</dbReference>
<dbReference type="Pfam" id="PF19040">
    <property type="entry name" value="SGNH"/>
    <property type="match status" value="1"/>
</dbReference>
<keyword evidence="1" id="KW-0472">Membrane</keyword>
<dbReference type="Proteomes" id="UP000241614">
    <property type="component" value="Unassembled WGS sequence"/>
</dbReference>
<feature type="transmembrane region" description="Helical" evidence="1">
    <location>
        <begin position="303"/>
        <end position="322"/>
    </location>
</feature>
<proteinExistence type="predicted"/>
<feature type="transmembrane region" description="Helical" evidence="1">
    <location>
        <begin position="34"/>
        <end position="54"/>
    </location>
</feature>
<gene>
    <name evidence="4" type="ORF">DA103_08925</name>
</gene>
<protein>
    <submittedName>
        <fullName evidence="4">Acyltransferase</fullName>
    </submittedName>
</protein>
<feature type="transmembrane region" description="Helical" evidence="1">
    <location>
        <begin position="131"/>
        <end position="155"/>
    </location>
</feature>
<feature type="transmembrane region" description="Helical" evidence="1">
    <location>
        <begin position="12"/>
        <end position="28"/>
    </location>
</feature>